<protein>
    <submittedName>
        <fullName evidence="2">Uncharacterized protein</fullName>
    </submittedName>
</protein>
<keyword evidence="3" id="KW-1185">Reference proteome</keyword>
<evidence type="ECO:0000256" key="1">
    <source>
        <dbReference type="SAM" id="MobiDB-lite"/>
    </source>
</evidence>
<dbReference type="Proteomes" id="UP000799777">
    <property type="component" value="Unassembled WGS sequence"/>
</dbReference>
<proteinExistence type="predicted"/>
<name>A0A9P4H2G6_9PLEO</name>
<evidence type="ECO:0000313" key="3">
    <source>
        <dbReference type="Proteomes" id="UP000799777"/>
    </source>
</evidence>
<sequence>MALLPQYARSDASFDFATGDDHRGICDPIYDALKDITTPGTFATGGPLSPVAFRLAITSLVAFVDAGLFVEDVGAIELPVTVEDAQKLVRVSRLAPYGRSDQTILDTAVRDKWQVDVNRVSFGPAWHACLEGAVRKTKLEMSLGSDLDTEKSPGHLTTFVLSLPSRHQGGTTIVSYKGTVVELDTARMSDTEVPSCSSTVLFYYDISPSNSWERKLETMDLVAAVAFEIHEYDDFRRASLSVAVAAYKDEHATQAESHSSSNDDEGPSMDSASYRTENPINLVVSHQAFKSWKKVRMQDAVVEHGSGNVCDYPFLICLSAEFADDSLLSGTKEFFSRQAYVVADVVGALGIVFFEVAGNSSWWTRPCLINIFRINFIDPVIKTLQDFTAEYGNRSKLRSYKEISGLIKLLRDYGLSLHIQRAISSLSKCEKLDPEQLREVLTTEEYQKLVKLRNQEDASKRKFNWSRGIRQATHVVELSSSRHNISRSML</sequence>
<reference evidence="2" key="1">
    <citation type="journal article" date="2020" name="Stud. Mycol.">
        <title>101 Dothideomycetes genomes: a test case for predicting lifestyles and emergence of pathogens.</title>
        <authorList>
            <person name="Haridas S."/>
            <person name="Albert R."/>
            <person name="Binder M."/>
            <person name="Bloem J."/>
            <person name="Labutti K."/>
            <person name="Salamov A."/>
            <person name="Andreopoulos B."/>
            <person name="Baker S."/>
            <person name="Barry K."/>
            <person name="Bills G."/>
            <person name="Bluhm B."/>
            <person name="Cannon C."/>
            <person name="Castanera R."/>
            <person name="Culley D."/>
            <person name="Daum C."/>
            <person name="Ezra D."/>
            <person name="Gonzalez J."/>
            <person name="Henrissat B."/>
            <person name="Kuo A."/>
            <person name="Liang C."/>
            <person name="Lipzen A."/>
            <person name="Lutzoni F."/>
            <person name="Magnuson J."/>
            <person name="Mondo S."/>
            <person name="Nolan M."/>
            <person name="Ohm R."/>
            <person name="Pangilinan J."/>
            <person name="Park H.-J."/>
            <person name="Ramirez L."/>
            <person name="Alfaro M."/>
            <person name="Sun H."/>
            <person name="Tritt A."/>
            <person name="Yoshinaga Y."/>
            <person name="Zwiers L.-H."/>
            <person name="Turgeon B."/>
            <person name="Goodwin S."/>
            <person name="Spatafora J."/>
            <person name="Crous P."/>
            <person name="Grigoriev I."/>
        </authorList>
    </citation>
    <scope>NUCLEOTIDE SEQUENCE</scope>
    <source>
        <strain evidence="2">CBS 110217</strain>
    </source>
</reference>
<dbReference type="EMBL" id="ML978238">
    <property type="protein sequence ID" value="KAF2026711.1"/>
    <property type="molecule type" value="Genomic_DNA"/>
</dbReference>
<dbReference type="PANTHER" id="PTHR33099:SF7">
    <property type="entry name" value="MYND-TYPE DOMAIN-CONTAINING PROTEIN"/>
    <property type="match status" value="1"/>
</dbReference>
<evidence type="ECO:0000313" key="2">
    <source>
        <dbReference type="EMBL" id="KAF2026711.1"/>
    </source>
</evidence>
<organism evidence="2 3">
    <name type="scientific">Setomelanomma holmii</name>
    <dbReference type="NCBI Taxonomy" id="210430"/>
    <lineage>
        <taxon>Eukaryota</taxon>
        <taxon>Fungi</taxon>
        <taxon>Dikarya</taxon>
        <taxon>Ascomycota</taxon>
        <taxon>Pezizomycotina</taxon>
        <taxon>Dothideomycetes</taxon>
        <taxon>Pleosporomycetidae</taxon>
        <taxon>Pleosporales</taxon>
        <taxon>Pleosporineae</taxon>
        <taxon>Phaeosphaeriaceae</taxon>
        <taxon>Setomelanomma</taxon>
    </lineage>
</organism>
<dbReference type="OrthoDB" id="27483at2759"/>
<feature type="region of interest" description="Disordered" evidence="1">
    <location>
        <begin position="253"/>
        <end position="272"/>
    </location>
</feature>
<dbReference type="PANTHER" id="PTHR33099">
    <property type="entry name" value="FE2OG DIOXYGENASE DOMAIN-CONTAINING PROTEIN"/>
    <property type="match status" value="1"/>
</dbReference>
<accession>A0A9P4H2G6</accession>
<gene>
    <name evidence="2" type="ORF">EK21DRAFT_92160</name>
</gene>
<dbReference type="AlphaFoldDB" id="A0A9P4H2G6"/>
<comment type="caution">
    <text evidence="2">The sequence shown here is derived from an EMBL/GenBank/DDBJ whole genome shotgun (WGS) entry which is preliminary data.</text>
</comment>